<organism evidence="1 2">
    <name type="scientific">Deinococcus humi</name>
    <dbReference type="NCBI Taxonomy" id="662880"/>
    <lineage>
        <taxon>Bacteria</taxon>
        <taxon>Thermotogati</taxon>
        <taxon>Deinococcota</taxon>
        <taxon>Deinococci</taxon>
        <taxon>Deinococcales</taxon>
        <taxon>Deinococcaceae</taxon>
        <taxon>Deinococcus</taxon>
    </lineage>
</organism>
<comment type="caution">
    <text evidence="1">The sequence shown here is derived from an EMBL/GenBank/DDBJ whole genome shotgun (WGS) entry which is preliminary data.</text>
</comment>
<proteinExistence type="predicted"/>
<protein>
    <submittedName>
        <fullName evidence="1">Uncharacterized protein</fullName>
    </submittedName>
</protein>
<dbReference type="EMBL" id="JACHFL010000006">
    <property type="protein sequence ID" value="MBB5363666.1"/>
    <property type="molecule type" value="Genomic_DNA"/>
</dbReference>
<accession>A0A7W8JUY9</accession>
<dbReference type="AlphaFoldDB" id="A0A7W8JUY9"/>
<name>A0A7W8JUY9_9DEIO</name>
<gene>
    <name evidence="1" type="ORF">HNQ08_002772</name>
</gene>
<keyword evidence="2" id="KW-1185">Reference proteome</keyword>
<evidence type="ECO:0000313" key="2">
    <source>
        <dbReference type="Proteomes" id="UP000552709"/>
    </source>
</evidence>
<sequence length="140" mass="15984">MNPISEATRIRLTSSLGLPEAPADWDWYVSVADAQRVKEFLAVYEAQSWSGHERSALMELILISYDFHLGEHGDGDQQLKTALHRTLVRDFALHRQSLEDWCHFDEPQSTAQDKTRPFDLGALAKRVWSEVMGSESRQPT</sequence>
<dbReference type="Proteomes" id="UP000552709">
    <property type="component" value="Unassembled WGS sequence"/>
</dbReference>
<evidence type="ECO:0000313" key="1">
    <source>
        <dbReference type="EMBL" id="MBB5363666.1"/>
    </source>
</evidence>
<dbReference type="RefSeq" id="WP_184132981.1">
    <property type="nucleotide sequence ID" value="NZ_JACHFL010000006.1"/>
</dbReference>
<reference evidence="1 2" key="1">
    <citation type="submission" date="2020-08" db="EMBL/GenBank/DDBJ databases">
        <title>Genomic Encyclopedia of Type Strains, Phase IV (KMG-IV): sequencing the most valuable type-strain genomes for metagenomic binning, comparative biology and taxonomic classification.</title>
        <authorList>
            <person name="Goeker M."/>
        </authorList>
    </citation>
    <scope>NUCLEOTIDE SEQUENCE [LARGE SCALE GENOMIC DNA]</scope>
    <source>
        <strain evidence="1 2">DSM 27939</strain>
    </source>
</reference>